<dbReference type="Proteomes" id="UP000193689">
    <property type="component" value="Unassembled WGS sequence"/>
</dbReference>
<evidence type="ECO:0008006" key="4">
    <source>
        <dbReference type="Google" id="ProtNLM"/>
    </source>
</evidence>
<protein>
    <recommendedName>
        <fullName evidence="4">Major facilitator superfamily domain-containing protein</fullName>
    </recommendedName>
</protein>
<keyword evidence="1" id="KW-1133">Transmembrane helix</keyword>
<sequence length="131" mass="14805">MVNVCAFYSSWNVSPLISQGLAFGIGSGGVFRTALICVAQWFDRRPGLAVGIAWEAVWELSKKIGLHGAIRYSTLIIGILLALPCFWNRARLPRKKWDPSQRWLDLTMLKRSSSRFAFWEASSLCECNRIP</sequence>
<feature type="transmembrane region" description="Helical" evidence="1">
    <location>
        <begin position="21"/>
        <end position="42"/>
    </location>
</feature>
<dbReference type="RefSeq" id="XP_040719479.1">
    <property type="nucleotide sequence ID" value="XM_040857943.1"/>
</dbReference>
<name>A0A1Y2ED76_9PEZI</name>
<keyword evidence="1" id="KW-0472">Membrane</keyword>
<dbReference type="EMBL" id="MCFJ01000002">
    <property type="protein sequence ID" value="ORY69529.1"/>
    <property type="molecule type" value="Genomic_DNA"/>
</dbReference>
<gene>
    <name evidence="2" type="ORF">BCR38DRAFT_405240</name>
</gene>
<dbReference type="OrthoDB" id="5667at2759"/>
<accession>A0A1Y2ED76</accession>
<organism evidence="2 3">
    <name type="scientific">Pseudomassariella vexata</name>
    <dbReference type="NCBI Taxonomy" id="1141098"/>
    <lineage>
        <taxon>Eukaryota</taxon>
        <taxon>Fungi</taxon>
        <taxon>Dikarya</taxon>
        <taxon>Ascomycota</taxon>
        <taxon>Pezizomycotina</taxon>
        <taxon>Sordariomycetes</taxon>
        <taxon>Xylariomycetidae</taxon>
        <taxon>Amphisphaeriales</taxon>
        <taxon>Pseudomassariaceae</taxon>
        <taxon>Pseudomassariella</taxon>
    </lineage>
</organism>
<dbReference type="InParanoid" id="A0A1Y2ED76"/>
<evidence type="ECO:0000256" key="1">
    <source>
        <dbReference type="SAM" id="Phobius"/>
    </source>
</evidence>
<evidence type="ECO:0000313" key="3">
    <source>
        <dbReference type="Proteomes" id="UP000193689"/>
    </source>
</evidence>
<dbReference type="AlphaFoldDB" id="A0A1Y2ED76"/>
<evidence type="ECO:0000313" key="2">
    <source>
        <dbReference type="EMBL" id="ORY69529.1"/>
    </source>
</evidence>
<keyword evidence="1" id="KW-0812">Transmembrane</keyword>
<keyword evidence="3" id="KW-1185">Reference proteome</keyword>
<proteinExistence type="predicted"/>
<comment type="caution">
    <text evidence="2">The sequence shown here is derived from an EMBL/GenBank/DDBJ whole genome shotgun (WGS) entry which is preliminary data.</text>
</comment>
<reference evidence="2 3" key="1">
    <citation type="submission" date="2016-07" db="EMBL/GenBank/DDBJ databases">
        <title>Pervasive Adenine N6-methylation of Active Genes in Fungi.</title>
        <authorList>
            <consortium name="DOE Joint Genome Institute"/>
            <person name="Mondo S.J."/>
            <person name="Dannebaum R.O."/>
            <person name="Kuo R.C."/>
            <person name="Labutti K."/>
            <person name="Haridas S."/>
            <person name="Kuo A."/>
            <person name="Salamov A."/>
            <person name="Ahrendt S.R."/>
            <person name="Lipzen A."/>
            <person name="Sullivan W."/>
            <person name="Andreopoulos W.B."/>
            <person name="Clum A."/>
            <person name="Lindquist E."/>
            <person name="Daum C."/>
            <person name="Ramamoorthy G.K."/>
            <person name="Gryganskyi A."/>
            <person name="Culley D."/>
            <person name="Magnuson J.K."/>
            <person name="James T.Y."/>
            <person name="O'Malley M.A."/>
            <person name="Stajich J.E."/>
            <person name="Spatafora J.W."/>
            <person name="Visel A."/>
            <person name="Grigoriev I.V."/>
        </authorList>
    </citation>
    <scope>NUCLEOTIDE SEQUENCE [LARGE SCALE GENOMIC DNA]</scope>
    <source>
        <strain evidence="2 3">CBS 129021</strain>
    </source>
</reference>
<dbReference type="GeneID" id="63774155"/>
<feature type="transmembrane region" description="Helical" evidence="1">
    <location>
        <begin position="69"/>
        <end position="87"/>
    </location>
</feature>